<dbReference type="InterPro" id="IPR020084">
    <property type="entry name" value="NUDIX_hydrolase_CS"/>
</dbReference>
<dbReference type="InterPro" id="IPR054105">
    <property type="entry name" value="WHD_NrtR"/>
</dbReference>
<dbReference type="AlphaFoldDB" id="A0A2W4TQ21"/>
<evidence type="ECO:0000313" key="5">
    <source>
        <dbReference type="Proteomes" id="UP000249354"/>
    </source>
</evidence>
<dbReference type="Pfam" id="PF00293">
    <property type="entry name" value="NUDIX"/>
    <property type="match status" value="1"/>
</dbReference>
<keyword evidence="1 2" id="KW-0378">Hydrolase</keyword>
<sequence>MAYTYEYARPALTVDCVIFGYEASASSLKVLLIRRKLPPFAGDWSLPGGFVQIEESVEAAAIRELQEETGVADVFLEQLYTFGAVDRDPRDRVVSVAYYALVSLQRHPLQAATDAQWFELSDLPELGFDHTEILGYAVERLRRKIRYEPIGFELLPETFTLSQLQRLYEQILEREIDKRNFRKKLLKMDLLIDTGRKETGVAHRAAQLYQFDVQKYQLLKQNGISFEVV</sequence>
<dbReference type="SUPFAM" id="SSF55811">
    <property type="entry name" value="Nudix"/>
    <property type="match status" value="1"/>
</dbReference>
<dbReference type="InterPro" id="IPR036388">
    <property type="entry name" value="WH-like_DNA-bd_sf"/>
</dbReference>
<dbReference type="PRINTS" id="PR00502">
    <property type="entry name" value="NUDIXFAMILY"/>
</dbReference>
<reference evidence="4 5" key="2">
    <citation type="submission" date="2018-06" db="EMBL/GenBank/DDBJ databases">
        <title>Metagenomic assembly of (sub)arctic Cyanobacteria and their associated microbiome from non-axenic cultures.</title>
        <authorList>
            <person name="Baurain D."/>
        </authorList>
    </citation>
    <scope>NUCLEOTIDE SEQUENCE [LARGE SCALE GENOMIC DNA]</scope>
    <source>
        <strain evidence="4">ULC129bin1</strain>
    </source>
</reference>
<dbReference type="Gene3D" id="3.90.79.10">
    <property type="entry name" value="Nucleoside Triphosphate Pyrophosphohydrolase"/>
    <property type="match status" value="1"/>
</dbReference>
<comment type="caution">
    <text evidence="4">The sequence shown here is derived from an EMBL/GenBank/DDBJ whole genome shotgun (WGS) entry which is preliminary data.</text>
</comment>
<dbReference type="CDD" id="cd18873">
    <property type="entry name" value="NUDIX_NadM_like"/>
    <property type="match status" value="1"/>
</dbReference>
<evidence type="ECO:0000256" key="2">
    <source>
        <dbReference type="RuleBase" id="RU003476"/>
    </source>
</evidence>
<dbReference type="PANTHER" id="PTHR43736:SF4">
    <property type="entry name" value="SLR1690 PROTEIN"/>
    <property type="match status" value="1"/>
</dbReference>
<protein>
    <submittedName>
        <fullName evidence="4">NUDIX hydrolase</fullName>
    </submittedName>
</protein>
<dbReference type="InterPro" id="IPR015797">
    <property type="entry name" value="NUDIX_hydrolase-like_dom_sf"/>
</dbReference>
<dbReference type="PANTHER" id="PTHR43736">
    <property type="entry name" value="ADP-RIBOSE PYROPHOSPHATASE"/>
    <property type="match status" value="1"/>
</dbReference>
<name>A0A2W4TQ21_9CYAN</name>
<evidence type="ECO:0000256" key="1">
    <source>
        <dbReference type="ARBA" id="ARBA00022801"/>
    </source>
</evidence>
<evidence type="ECO:0000259" key="3">
    <source>
        <dbReference type="PROSITE" id="PS51462"/>
    </source>
</evidence>
<dbReference type="Gene3D" id="1.10.10.10">
    <property type="entry name" value="Winged helix-like DNA-binding domain superfamily/Winged helix DNA-binding domain"/>
    <property type="match status" value="1"/>
</dbReference>
<proteinExistence type="inferred from homology"/>
<evidence type="ECO:0000313" key="4">
    <source>
        <dbReference type="EMBL" id="PZO11276.1"/>
    </source>
</evidence>
<dbReference type="PROSITE" id="PS00893">
    <property type="entry name" value="NUDIX_BOX"/>
    <property type="match status" value="1"/>
</dbReference>
<dbReference type="InterPro" id="IPR020476">
    <property type="entry name" value="Nudix_hydrolase"/>
</dbReference>
<dbReference type="PROSITE" id="PS51462">
    <property type="entry name" value="NUDIX"/>
    <property type="match status" value="1"/>
</dbReference>
<dbReference type="InterPro" id="IPR036390">
    <property type="entry name" value="WH_DNA-bd_sf"/>
</dbReference>
<dbReference type="GO" id="GO:0016787">
    <property type="term" value="F:hydrolase activity"/>
    <property type="evidence" value="ECO:0007669"/>
    <property type="project" value="UniProtKB-KW"/>
</dbReference>
<dbReference type="Pfam" id="PF21906">
    <property type="entry name" value="WHD_NrtR"/>
    <property type="match status" value="1"/>
</dbReference>
<dbReference type="Proteomes" id="UP000249354">
    <property type="component" value="Unassembled WGS sequence"/>
</dbReference>
<organism evidence="4 5">
    <name type="scientific">Leptolyngbya foveolarum</name>
    <dbReference type="NCBI Taxonomy" id="47253"/>
    <lineage>
        <taxon>Bacteria</taxon>
        <taxon>Bacillati</taxon>
        <taxon>Cyanobacteriota</taxon>
        <taxon>Cyanophyceae</taxon>
        <taxon>Leptolyngbyales</taxon>
        <taxon>Leptolyngbyaceae</taxon>
        <taxon>Leptolyngbya group</taxon>
        <taxon>Leptolyngbya</taxon>
    </lineage>
</organism>
<dbReference type="InterPro" id="IPR000086">
    <property type="entry name" value="NUDIX_hydrolase_dom"/>
</dbReference>
<dbReference type="SUPFAM" id="SSF46785">
    <property type="entry name" value="Winged helix' DNA-binding domain"/>
    <property type="match status" value="1"/>
</dbReference>
<accession>A0A2W4TQ21</accession>
<dbReference type="EMBL" id="QBMC01000192">
    <property type="protein sequence ID" value="PZO11276.1"/>
    <property type="molecule type" value="Genomic_DNA"/>
</dbReference>
<feature type="domain" description="Nudix hydrolase" evidence="3">
    <location>
        <begin position="9"/>
        <end position="141"/>
    </location>
</feature>
<reference evidence="5" key="1">
    <citation type="submission" date="2018-04" db="EMBL/GenBank/DDBJ databases">
        <authorList>
            <person name="Cornet L."/>
        </authorList>
    </citation>
    <scope>NUCLEOTIDE SEQUENCE [LARGE SCALE GENOMIC DNA]</scope>
</reference>
<gene>
    <name evidence="4" type="ORF">DCF25_19695</name>
</gene>
<comment type="similarity">
    <text evidence="2">Belongs to the Nudix hydrolase family.</text>
</comment>